<dbReference type="Pfam" id="PF01734">
    <property type="entry name" value="Patatin"/>
    <property type="match status" value="1"/>
</dbReference>
<accession>A0A8B6M821</accession>
<dbReference type="GO" id="GO:0016042">
    <property type="term" value="P:lipid catabolic process"/>
    <property type="evidence" value="ECO:0007669"/>
    <property type="project" value="UniProtKB-UniRule"/>
</dbReference>
<sequence>MFRILCLDGGGIKGVFTAAVLARIEELAKKSVVDHFDLICGTSTGGILAVGLGLGLSPRDLLEFYRDRGASIFPGTSLVERNWGLFRQIFLGPKFSHDVLRSHVAAILKERKFGESKCRLAIPSYDAVSGRIYIFKTAHEPRFVNDINVPAVDVALATSAAPTYFAAASAGHYGKFVDGGVWANCPAMVGLVEAVSFLNIPLDDINILSIGTTTEPFSIANNTKASALKWNLGLVNLMFEAQAESTMAQVRLLLRSRMHRINFQATAGRFSLDNASRQAIDDLTNIGINEAQKKIHTDVVLTQFVNGVAAAPFTPCA</sequence>
<feature type="short sequence motif" description="GXGXXG" evidence="2">
    <location>
        <begin position="9"/>
        <end position="14"/>
    </location>
</feature>
<protein>
    <recommendedName>
        <fullName evidence="3">PNPLA domain-containing protein</fullName>
    </recommendedName>
</protein>
<comment type="caution">
    <text evidence="4">The sequence shown here is derived from an EMBL/GenBank/DDBJ whole genome shotgun (WGS) entry which is preliminary data.</text>
</comment>
<name>A0A8B6M821_METTU</name>
<feature type="active site" description="Nucleophile" evidence="2">
    <location>
        <position position="43"/>
    </location>
</feature>
<dbReference type="EMBL" id="CABFMQ020000090">
    <property type="protein sequence ID" value="VTZ51169.1"/>
    <property type="molecule type" value="Genomic_DNA"/>
</dbReference>
<reference evidence="4 5" key="1">
    <citation type="submission" date="2019-05" db="EMBL/GenBank/DDBJ databases">
        <authorList>
            <person name="Farhan Ul Haque M."/>
        </authorList>
    </citation>
    <scope>NUCLEOTIDE SEQUENCE [LARGE SCALE GENOMIC DNA]</scope>
    <source>
        <strain evidence="4">2</strain>
    </source>
</reference>
<evidence type="ECO:0000259" key="3">
    <source>
        <dbReference type="PROSITE" id="PS51635"/>
    </source>
</evidence>
<dbReference type="GO" id="GO:0016787">
    <property type="term" value="F:hydrolase activity"/>
    <property type="evidence" value="ECO:0007669"/>
    <property type="project" value="UniProtKB-UniRule"/>
</dbReference>
<feature type="active site" description="Proton acceptor" evidence="2">
    <location>
        <position position="178"/>
    </location>
</feature>
<evidence type="ECO:0000313" key="4">
    <source>
        <dbReference type="EMBL" id="VTZ51169.1"/>
    </source>
</evidence>
<evidence type="ECO:0000256" key="1">
    <source>
        <dbReference type="ARBA" id="ARBA00023098"/>
    </source>
</evidence>
<dbReference type="Gene3D" id="3.40.1090.10">
    <property type="entry name" value="Cytosolic phospholipase A2 catalytic domain"/>
    <property type="match status" value="1"/>
</dbReference>
<dbReference type="PANTHER" id="PTHR24138">
    <property type="entry name" value="INTRACELLLAR PHOSPHOLIPASE A FAMILY"/>
    <property type="match status" value="1"/>
</dbReference>
<evidence type="ECO:0000313" key="5">
    <source>
        <dbReference type="Proteomes" id="UP000485880"/>
    </source>
</evidence>
<feature type="domain" description="PNPLA" evidence="3">
    <location>
        <begin position="5"/>
        <end position="191"/>
    </location>
</feature>
<dbReference type="InterPro" id="IPR002641">
    <property type="entry name" value="PNPLA_dom"/>
</dbReference>
<dbReference type="InterPro" id="IPR047156">
    <property type="entry name" value="Teg/CotR/CapV-like"/>
</dbReference>
<keyword evidence="2" id="KW-0442">Lipid degradation</keyword>
<evidence type="ECO:0000256" key="2">
    <source>
        <dbReference type="PROSITE-ProRule" id="PRU01161"/>
    </source>
</evidence>
<dbReference type="AlphaFoldDB" id="A0A8B6M821"/>
<dbReference type="PROSITE" id="PS51635">
    <property type="entry name" value="PNPLA"/>
    <property type="match status" value="1"/>
</dbReference>
<feature type="short sequence motif" description="DGA/G" evidence="2">
    <location>
        <begin position="178"/>
        <end position="180"/>
    </location>
</feature>
<keyword evidence="2" id="KW-0378">Hydrolase</keyword>
<dbReference type="Proteomes" id="UP000485880">
    <property type="component" value="Unassembled WGS sequence"/>
</dbReference>
<dbReference type="NCBIfam" id="NF041079">
    <property type="entry name" value="CBASS_lipase"/>
    <property type="match status" value="1"/>
</dbReference>
<dbReference type="RefSeq" id="WP_174513066.1">
    <property type="nucleotide sequence ID" value="NZ_CABFMQ020000090.1"/>
</dbReference>
<keyword evidence="5" id="KW-1185">Reference proteome</keyword>
<keyword evidence="1 2" id="KW-0443">Lipid metabolism</keyword>
<gene>
    <name evidence="4" type="ORF">MPC4_320001</name>
</gene>
<dbReference type="CDD" id="cd07199">
    <property type="entry name" value="Pat17_PNPLA8_PNPLA9_like"/>
    <property type="match status" value="1"/>
</dbReference>
<feature type="short sequence motif" description="GXSXG" evidence="2">
    <location>
        <begin position="41"/>
        <end position="45"/>
    </location>
</feature>
<proteinExistence type="predicted"/>
<dbReference type="InterPro" id="IPR016035">
    <property type="entry name" value="Acyl_Trfase/lysoPLipase"/>
</dbReference>
<dbReference type="SUPFAM" id="SSF52151">
    <property type="entry name" value="FabD/lysophospholipase-like"/>
    <property type="match status" value="1"/>
</dbReference>
<dbReference type="PANTHER" id="PTHR24138:SF10">
    <property type="entry name" value="PHOSPHOLIPASE A2"/>
    <property type="match status" value="1"/>
</dbReference>
<organism evidence="4 5">
    <name type="scientific">Methylocella tundrae</name>
    <dbReference type="NCBI Taxonomy" id="227605"/>
    <lineage>
        <taxon>Bacteria</taxon>
        <taxon>Pseudomonadati</taxon>
        <taxon>Pseudomonadota</taxon>
        <taxon>Alphaproteobacteria</taxon>
        <taxon>Hyphomicrobiales</taxon>
        <taxon>Beijerinckiaceae</taxon>
        <taxon>Methylocella</taxon>
    </lineage>
</organism>